<dbReference type="InterPro" id="IPR036890">
    <property type="entry name" value="HATPase_C_sf"/>
</dbReference>
<dbReference type="InterPro" id="IPR003594">
    <property type="entry name" value="HATPase_dom"/>
</dbReference>
<keyword evidence="10" id="KW-1133">Transmembrane helix</keyword>
<gene>
    <name evidence="14" type="ORF">CEG18_03095</name>
</gene>
<feature type="modified residue" description="4-aspartylphosphate" evidence="9">
    <location>
        <position position="722"/>
    </location>
</feature>
<dbReference type="PROSITE" id="PS50109">
    <property type="entry name" value="HIS_KIN"/>
    <property type="match status" value="1"/>
</dbReference>
<dbReference type="Gene3D" id="3.30.565.10">
    <property type="entry name" value="Histidine kinase-like ATPase, C-terminal domain"/>
    <property type="match status" value="1"/>
</dbReference>
<dbReference type="InterPro" id="IPR011622">
    <property type="entry name" value="7TMR_DISM_rcpt_extracell_dom2"/>
</dbReference>
<dbReference type="InterPro" id="IPR011006">
    <property type="entry name" value="CheY-like_superfamily"/>
</dbReference>
<dbReference type="InterPro" id="IPR001789">
    <property type="entry name" value="Sig_transdc_resp-reg_receiver"/>
</dbReference>
<dbReference type="Gene3D" id="2.60.40.2380">
    <property type="match status" value="1"/>
</dbReference>
<dbReference type="SMART" id="SM00448">
    <property type="entry name" value="REC"/>
    <property type="match status" value="2"/>
</dbReference>
<feature type="transmembrane region" description="Helical" evidence="10">
    <location>
        <begin position="339"/>
        <end position="362"/>
    </location>
</feature>
<dbReference type="PROSITE" id="PS50110">
    <property type="entry name" value="RESPONSE_REGULATORY"/>
    <property type="match status" value="2"/>
</dbReference>
<dbReference type="PANTHER" id="PTHR45339">
    <property type="entry name" value="HYBRID SIGNAL TRANSDUCTION HISTIDINE KINASE J"/>
    <property type="match status" value="1"/>
</dbReference>
<evidence type="ECO:0000256" key="7">
    <source>
        <dbReference type="ARBA" id="ARBA00022840"/>
    </source>
</evidence>
<evidence type="ECO:0000259" key="13">
    <source>
        <dbReference type="PROSITE" id="PS50110"/>
    </source>
</evidence>
<evidence type="ECO:0000256" key="9">
    <source>
        <dbReference type="PROSITE-ProRule" id="PRU00169"/>
    </source>
</evidence>
<keyword evidence="10" id="KW-0472">Membrane</keyword>
<dbReference type="CDD" id="cd00082">
    <property type="entry name" value="HisKA"/>
    <property type="match status" value="1"/>
</dbReference>
<dbReference type="Pfam" id="PF00512">
    <property type="entry name" value="HisKA"/>
    <property type="match status" value="1"/>
</dbReference>
<evidence type="ECO:0000256" key="3">
    <source>
        <dbReference type="ARBA" id="ARBA00022553"/>
    </source>
</evidence>
<dbReference type="Proteomes" id="UP000198145">
    <property type="component" value="Unassembled WGS sequence"/>
</dbReference>
<dbReference type="SUPFAM" id="SSF47384">
    <property type="entry name" value="Homodimeric domain of signal transducing histidine kinase"/>
    <property type="match status" value="1"/>
</dbReference>
<sequence>MRRLWIAIGLLISLVLLLPALAASSNGDATLAPQSVVLRSTSTPPPLTAHWNVLRDESAQLQIADVLQRKQQFFPLDKHSFIYPASSQAVWLQVQLPAQQRPSWLWIFAPRVQYLDYYLVQDGRLQKQLHTGELRPFQERPLPSRSYLFALPTDGQPMTLYVRMTSNHPLMAWFEQIDDAGLVALERPAYFFGMLLGAMLLLMLYNLTRFAYMRGSTSSLWLAAMHGSLALCAAANLGLVAFALPWLTFNQSLVADLGALGAAVCLLGFAASFFRGTVNSPLNRLLHAEALAILLIGMLIAFTQVFWFSWLVYLLVILCSLSVPLVAAWHWYHGYRPARLVTIGMLVFNGGFLVFLPVLFGTHQLEPGWLVLGVFSFATLAGFILSVSLTERQRLLQQLNLQQRTSEAAHAAELQAKGDFLAKISHEIRTPMNGVLGMTELLLGTPLSAKQRDYVQTIHSAGNELLSLINEILDISKLESGQIELDEVQFDLGALIEDCLAIFRAKAEQQKVELISFTQPQVPRIVSGDPTRLRQAVLSLLDNAFKQTDEGEILLVVALDGPPERPRLRIAVQDSGRPLDSADRQALLTAELQSRDFLSATRISSRLGLIIARQLIRLMSGDFGIESGIESGQGAEGAGNLLWLSLPLDPQQIDQSGADLDGPLQGARLLVVDDNQTCRKVVVQQCSAWGMNVSAVSSGKEALAQLRTKAHLREYFDVVLLDQDMPGMTGMQLATKIQEDPNINHDLLLIMLTGISNAPSKIIARNAGIKRILAKPVAGYTLKATLAEELSQRGPSGVSNYLSPASEPASNVPPTDFRILVAEDNSISTKVIRGMLSKLNLQPDTASNGEEALAAMKSTQYDLVLMDCEMPVLDGFSATERLRAWEASEQRPHTPVVALTAHILSEHKERARLVGMDGHMAKPVELSQLRELVAYWVGERDRRLRQQSDALPS</sequence>
<evidence type="ECO:0000256" key="5">
    <source>
        <dbReference type="ARBA" id="ARBA00022741"/>
    </source>
</evidence>
<feature type="modified residue" description="4-aspartylphosphate" evidence="9">
    <location>
        <position position="867"/>
    </location>
</feature>
<dbReference type="GO" id="GO:0000155">
    <property type="term" value="F:phosphorelay sensor kinase activity"/>
    <property type="evidence" value="ECO:0007669"/>
    <property type="project" value="InterPro"/>
</dbReference>
<feature type="domain" description="Response regulatory" evidence="13">
    <location>
        <begin position="818"/>
        <end position="937"/>
    </location>
</feature>
<dbReference type="Pfam" id="PF02518">
    <property type="entry name" value="HATPase_c"/>
    <property type="match status" value="1"/>
</dbReference>
<keyword evidence="3 9" id="KW-0597">Phosphoprotein</keyword>
<dbReference type="AlphaFoldDB" id="A0A246FEU3"/>
<feature type="transmembrane region" description="Helical" evidence="10">
    <location>
        <begin position="313"/>
        <end position="332"/>
    </location>
</feature>
<dbReference type="PANTHER" id="PTHR45339:SF1">
    <property type="entry name" value="HYBRID SIGNAL TRANSDUCTION HISTIDINE KINASE J"/>
    <property type="match status" value="1"/>
</dbReference>
<accession>A0A246FEU3</accession>
<dbReference type="InterPro" id="IPR005467">
    <property type="entry name" value="His_kinase_dom"/>
</dbReference>
<dbReference type="eggNOG" id="COG0784">
    <property type="taxonomic scope" value="Bacteria"/>
</dbReference>
<evidence type="ECO:0000259" key="12">
    <source>
        <dbReference type="PROSITE" id="PS50109"/>
    </source>
</evidence>
<proteinExistence type="predicted"/>
<evidence type="ECO:0000256" key="1">
    <source>
        <dbReference type="ARBA" id="ARBA00000085"/>
    </source>
</evidence>
<organism evidence="14 15">
    <name type="scientific">Pseudomonas nitroreducens</name>
    <dbReference type="NCBI Taxonomy" id="46680"/>
    <lineage>
        <taxon>Bacteria</taxon>
        <taxon>Pseudomonadati</taxon>
        <taxon>Pseudomonadota</taxon>
        <taxon>Gammaproteobacteria</taxon>
        <taxon>Pseudomonadales</taxon>
        <taxon>Pseudomonadaceae</taxon>
        <taxon>Pseudomonas</taxon>
    </lineage>
</organism>
<dbReference type="FunFam" id="1.10.287.130:FF:000002">
    <property type="entry name" value="Two-component osmosensing histidine kinase"/>
    <property type="match status" value="1"/>
</dbReference>
<dbReference type="Pfam" id="PF00072">
    <property type="entry name" value="Response_reg"/>
    <property type="match status" value="2"/>
</dbReference>
<keyword evidence="11" id="KW-0732">Signal</keyword>
<dbReference type="Pfam" id="PF07695">
    <property type="entry name" value="7TMR-DISM_7TM"/>
    <property type="match status" value="1"/>
</dbReference>
<feature type="domain" description="Response regulatory" evidence="13">
    <location>
        <begin position="668"/>
        <end position="790"/>
    </location>
</feature>
<dbReference type="EC" id="2.7.13.3" evidence="2"/>
<feature type="transmembrane region" description="Helical" evidence="10">
    <location>
        <begin position="189"/>
        <end position="208"/>
    </location>
</feature>
<feature type="transmembrane region" description="Helical" evidence="10">
    <location>
        <begin position="253"/>
        <end position="274"/>
    </location>
</feature>
<dbReference type="SMART" id="SM00387">
    <property type="entry name" value="HATPase_c"/>
    <property type="match status" value="1"/>
</dbReference>
<evidence type="ECO:0000313" key="15">
    <source>
        <dbReference type="Proteomes" id="UP000198145"/>
    </source>
</evidence>
<dbReference type="GO" id="GO:0071474">
    <property type="term" value="P:cellular hyperosmotic response"/>
    <property type="evidence" value="ECO:0007669"/>
    <property type="project" value="TreeGrafter"/>
</dbReference>
<keyword evidence="4" id="KW-0808">Transferase</keyword>
<name>A0A246FEU3_PSENT</name>
<dbReference type="Gene3D" id="3.40.50.2300">
    <property type="match status" value="2"/>
</dbReference>
<dbReference type="Pfam" id="PF07696">
    <property type="entry name" value="7TMR-DISMED2"/>
    <property type="match status" value="1"/>
</dbReference>
<dbReference type="EMBL" id="NJBA01000001">
    <property type="protein sequence ID" value="OWP52844.1"/>
    <property type="molecule type" value="Genomic_DNA"/>
</dbReference>
<protein>
    <recommendedName>
        <fullName evidence="2">histidine kinase</fullName>
        <ecNumber evidence="2">2.7.13.3</ecNumber>
    </recommendedName>
</protein>
<feature type="signal peptide" evidence="11">
    <location>
        <begin position="1"/>
        <end position="22"/>
    </location>
</feature>
<reference evidence="14 15" key="1">
    <citation type="submission" date="2017-06" db="EMBL/GenBank/DDBJ databases">
        <title>Draft genome of Pseudomonas nitroreducens DF05.</title>
        <authorList>
            <person name="Iyer R."/>
        </authorList>
    </citation>
    <scope>NUCLEOTIDE SEQUENCE [LARGE SCALE GENOMIC DNA]</scope>
    <source>
        <strain evidence="14 15">DF05</strain>
    </source>
</reference>
<evidence type="ECO:0000313" key="14">
    <source>
        <dbReference type="EMBL" id="OWP52844.1"/>
    </source>
</evidence>
<dbReference type="Gene3D" id="1.10.287.130">
    <property type="match status" value="1"/>
</dbReference>
<evidence type="ECO:0000256" key="11">
    <source>
        <dbReference type="SAM" id="SignalP"/>
    </source>
</evidence>
<dbReference type="SMART" id="SM00388">
    <property type="entry name" value="HisKA"/>
    <property type="match status" value="1"/>
</dbReference>
<feature type="chain" id="PRO_5012150947" description="histidine kinase" evidence="11">
    <location>
        <begin position="23"/>
        <end position="953"/>
    </location>
</feature>
<comment type="caution">
    <text evidence="14">The sequence shown here is derived from an EMBL/GenBank/DDBJ whole genome shotgun (WGS) entry which is preliminary data.</text>
</comment>
<dbReference type="CDD" id="cd17546">
    <property type="entry name" value="REC_hyHK_CKI1_RcsC-like"/>
    <property type="match status" value="2"/>
</dbReference>
<feature type="transmembrane region" description="Helical" evidence="10">
    <location>
        <begin position="368"/>
        <end position="389"/>
    </location>
</feature>
<evidence type="ECO:0000256" key="4">
    <source>
        <dbReference type="ARBA" id="ARBA00022679"/>
    </source>
</evidence>
<evidence type="ECO:0000256" key="6">
    <source>
        <dbReference type="ARBA" id="ARBA00022777"/>
    </source>
</evidence>
<feature type="domain" description="Histidine kinase" evidence="12">
    <location>
        <begin position="423"/>
        <end position="650"/>
    </location>
</feature>
<dbReference type="RefSeq" id="WP_088416241.1">
    <property type="nucleotide sequence ID" value="NZ_NJBA01000001.1"/>
</dbReference>
<evidence type="ECO:0000256" key="8">
    <source>
        <dbReference type="ARBA" id="ARBA00023012"/>
    </source>
</evidence>
<keyword evidence="10" id="KW-0812">Transmembrane</keyword>
<comment type="catalytic activity">
    <reaction evidence="1">
        <text>ATP + protein L-histidine = ADP + protein N-phospho-L-histidine.</text>
        <dbReference type="EC" id="2.7.13.3"/>
    </reaction>
</comment>
<dbReference type="SUPFAM" id="SSF55874">
    <property type="entry name" value="ATPase domain of HSP90 chaperone/DNA topoisomerase II/histidine kinase"/>
    <property type="match status" value="1"/>
</dbReference>
<feature type="transmembrane region" description="Helical" evidence="10">
    <location>
        <begin position="220"/>
        <end position="247"/>
    </location>
</feature>
<feature type="transmembrane region" description="Helical" evidence="10">
    <location>
        <begin position="286"/>
        <end position="307"/>
    </location>
</feature>
<keyword evidence="6 14" id="KW-0418">Kinase</keyword>
<dbReference type="SUPFAM" id="SSF52172">
    <property type="entry name" value="CheY-like"/>
    <property type="match status" value="2"/>
</dbReference>
<dbReference type="GO" id="GO:0005524">
    <property type="term" value="F:ATP binding"/>
    <property type="evidence" value="ECO:0007669"/>
    <property type="project" value="UniProtKB-KW"/>
</dbReference>
<dbReference type="InterPro" id="IPR003661">
    <property type="entry name" value="HisK_dim/P_dom"/>
</dbReference>
<evidence type="ECO:0000256" key="2">
    <source>
        <dbReference type="ARBA" id="ARBA00012438"/>
    </source>
</evidence>
<keyword evidence="8" id="KW-0902">Two-component regulatory system</keyword>
<dbReference type="InterPro" id="IPR011623">
    <property type="entry name" value="7TMR_DISM_rcpt_extracell_dom1"/>
</dbReference>
<keyword evidence="5" id="KW-0547">Nucleotide-binding</keyword>
<evidence type="ECO:0000256" key="10">
    <source>
        <dbReference type="SAM" id="Phobius"/>
    </source>
</evidence>
<dbReference type="eggNOG" id="COG2205">
    <property type="taxonomic scope" value="Bacteria"/>
</dbReference>
<keyword evidence="7" id="KW-0067">ATP-binding</keyword>
<dbReference type="InterPro" id="IPR036097">
    <property type="entry name" value="HisK_dim/P_sf"/>
</dbReference>